<feature type="compositionally biased region" description="Basic residues" evidence="1">
    <location>
        <begin position="50"/>
        <end position="59"/>
    </location>
</feature>
<sequence>MLTTATHACLYKVVHVRSCGSFYLFNFKIWIPQPRPWPTASLQALDGRSPVRRKSQNRPKRPDLLERPPELRQCCAA</sequence>
<evidence type="ECO:0000313" key="3">
    <source>
        <dbReference type="Proteomes" id="UP000244005"/>
    </source>
</evidence>
<evidence type="ECO:0000313" key="2">
    <source>
        <dbReference type="EMBL" id="PTQ28883.1"/>
    </source>
</evidence>
<feature type="region of interest" description="Disordered" evidence="1">
    <location>
        <begin position="42"/>
        <end position="77"/>
    </location>
</feature>
<keyword evidence="3" id="KW-1185">Reference proteome</keyword>
<organism evidence="2 3">
    <name type="scientific">Marchantia polymorpha</name>
    <name type="common">Common liverwort</name>
    <name type="synonym">Marchantia aquatica</name>
    <dbReference type="NCBI Taxonomy" id="3197"/>
    <lineage>
        <taxon>Eukaryota</taxon>
        <taxon>Viridiplantae</taxon>
        <taxon>Streptophyta</taxon>
        <taxon>Embryophyta</taxon>
        <taxon>Marchantiophyta</taxon>
        <taxon>Marchantiopsida</taxon>
        <taxon>Marchantiidae</taxon>
        <taxon>Marchantiales</taxon>
        <taxon>Marchantiaceae</taxon>
        <taxon>Marchantia</taxon>
    </lineage>
</organism>
<evidence type="ECO:0000256" key="1">
    <source>
        <dbReference type="SAM" id="MobiDB-lite"/>
    </source>
</evidence>
<accession>A0A2R6W4V0</accession>
<reference evidence="3" key="1">
    <citation type="journal article" date="2017" name="Cell">
        <title>Insights into land plant evolution garnered from the Marchantia polymorpha genome.</title>
        <authorList>
            <person name="Bowman J.L."/>
            <person name="Kohchi T."/>
            <person name="Yamato K.T."/>
            <person name="Jenkins J."/>
            <person name="Shu S."/>
            <person name="Ishizaki K."/>
            <person name="Yamaoka S."/>
            <person name="Nishihama R."/>
            <person name="Nakamura Y."/>
            <person name="Berger F."/>
            <person name="Adam C."/>
            <person name="Aki S.S."/>
            <person name="Althoff F."/>
            <person name="Araki T."/>
            <person name="Arteaga-Vazquez M.A."/>
            <person name="Balasubrmanian S."/>
            <person name="Barry K."/>
            <person name="Bauer D."/>
            <person name="Boehm C.R."/>
            <person name="Briginshaw L."/>
            <person name="Caballero-Perez J."/>
            <person name="Catarino B."/>
            <person name="Chen F."/>
            <person name="Chiyoda S."/>
            <person name="Chovatia M."/>
            <person name="Davies K.M."/>
            <person name="Delmans M."/>
            <person name="Demura T."/>
            <person name="Dierschke T."/>
            <person name="Dolan L."/>
            <person name="Dorantes-Acosta A.E."/>
            <person name="Eklund D.M."/>
            <person name="Florent S.N."/>
            <person name="Flores-Sandoval E."/>
            <person name="Fujiyama A."/>
            <person name="Fukuzawa H."/>
            <person name="Galik B."/>
            <person name="Grimanelli D."/>
            <person name="Grimwood J."/>
            <person name="Grossniklaus U."/>
            <person name="Hamada T."/>
            <person name="Haseloff J."/>
            <person name="Hetherington A.J."/>
            <person name="Higo A."/>
            <person name="Hirakawa Y."/>
            <person name="Hundley H.N."/>
            <person name="Ikeda Y."/>
            <person name="Inoue K."/>
            <person name="Inoue S.I."/>
            <person name="Ishida S."/>
            <person name="Jia Q."/>
            <person name="Kakita M."/>
            <person name="Kanazawa T."/>
            <person name="Kawai Y."/>
            <person name="Kawashima T."/>
            <person name="Kennedy M."/>
            <person name="Kinose K."/>
            <person name="Kinoshita T."/>
            <person name="Kohara Y."/>
            <person name="Koide E."/>
            <person name="Komatsu K."/>
            <person name="Kopischke S."/>
            <person name="Kubo M."/>
            <person name="Kyozuka J."/>
            <person name="Lagercrantz U."/>
            <person name="Lin S.S."/>
            <person name="Lindquist E."/>
            <person name="Lipzen A.M."/>
            <person name="Lu C.W."/>
            <person name="De Luna E."/>
            <person name="Martienssen R.A."/>
            <person name="Minamino N."/>
            <person name="Mizutani M."/>
            <person name="Mizutani M."/>
            <person name="Mochizuki N."/>
            <person name="Monte I."/>
            <person name="Mosher R."/>
            <person name="Nagasaki H."/>
            <person name="Nakagami H."/>
            <person name="Naramoto S."/>
            <person name="Nishitani K."/>
            <person name="Ohtani M."/>
            <person name="Okamoto T."/>
            <person name="Okumura M."/>
            <person name="Phillips J."/>
            <person name="Pollak B."/>
            <person name="Reinders A."/>
            <person name="Rovekamp M."/>
            <person name="Sano R."/>
            <person name="Sawa S."/>
            <person name="Schmid M.W."/>
            <person name="Shirakawa M."/>
            <person name="Solano R."/>
            <person name="Spunde A."/>
            <person name="Suetsugu N."/>
            <person name="Sugano S."/>
            <person name="Sugiyama A."/>
            <person name="Sun R."/>
            <person name="Suzuki Y."/>
            <person name="Takenaka M."/>
            <person name="Takezawa D."/>
            <person name="Tomogane H."/>
            <person name="Tsuzuki M."/>
            <person name="Ueda T."/>
            <person name="Umeda M."/>
            <person name="Ward J.M."/>
            <person name="Watanabe Y."/>
            <person name="Yazaki K."/>
            <person name="Yokoyama R."/>
            <person name="Yoshitake Y."/>
            <person name="Yotsui I."/>
            <person name="Zachgo S."/>
            <person name="Schmutz J."/>
        </authorList>
    </citation>
    <scope>NUCLEOTIDE SEQUENCE [LARGE SCALE GENOMIC DNA]</scope>
    <source>
        <strain evidence="3">Tak-1</strain>
    </source>
</reference>
<gene>
    <name evidence="2" type="ORF">MARPO_0152s0001</name>
</gene>
<name>A0A2R6W4V0_MARPO</name>
<proteinExistence type="predicted"/>
<protein>
    <submittedName>
        <fullName evidence="2">Uncharacterized protein</fullName>
    </submittedName>
</protein>
<dbReference type="EMBL" id="KZ772822">
    <property type="protein sequence ID" value="PTQ28883.1"/>
    <property type="molecule type" value="Genomic_DNA"/>
</dbReference>
<feature type="compositionally biased region" description="Basic and acidic residues" evidence="1">
    <location>
        <begin position="60"/>
        <end position="70"/>
    </location>
</feature>
<dbReference type="Gramene" id="Mp6g09570.1">
    <property type="protein sequence ID" value="Mp6g09570.1.cds1"/>
    <property type="gene ID" value="Mp6g09570"/>
</dbReference>
<dbReference type="AlphaFoldDB" id="A0A2R6W4V0"/>
<dbReference type="Proteomes" id="UP000244005">
    <property type="component" value="Unassembled WGS sequence"/>
</dbReference>